<dbReference type="Proteomes" id="UP000231092">
    <property type="component" value="Unassembled WGS sequence"/>
</dbReference>
<dbReference type="RefSeq" id="WP_100306879.1">
    <property type="nucleotide sequence ID" value="NZ_PGET01000001.1"/>
</dbReference>
<dbReference type="AlphaFoldDB" id="A0A2M8ZB30"/>
<sequence length="47" mass="5386">MKVFVPEEDDYNDGDIPEIDTEPYKDGFYVEPLPESERPRRDGPGGN</sequence>
<evidence type="ECO:0000313" key="2">
    <source>
        <dbReference type="EMBL" id="PJJ30650.1"/>
    </source>
</evidence>
<dbReference type="OrthoDB" id="2055283at2"/>
<evidence type="ECO:0000313" key="3">
    <source>
        <dbReference type="Proteomes" id="UP000231092"/>
    </source>
</evidence>
<feature type="region of interest" description="Disordered" evidence="1">
    <location>
        <begin position="1"/>
        <end position="47"/>
    </location>
</feature>
<feature type="compositionally biased region" description="Basic and acidic residues" evidence="1">
    <location>
        <begin position="35"/>
        <end position="47"/>
    </location>
</feature>
<evidence type="ECO:0000256" key="1">
    <source>
        <dbReference type="SAM" id="MobiDB-lite"/>
    </source>
</evidence>
<organism evidence="2 3">
    <name type="scientific">[Clostridium] celerecrescens 18A</name>
    <dbReference type="NCBI Taxonomy" id="1286362"/>
    <lineage>
        <taxon>Bacteria</taxon>
        <taxon>Bacillati</taxon>
        <taxon>Bacillota</taxon>
        <taxon>Clostridia</taxon>
        <taxon>Lachnospirales</taxon>
        <taxon>Lachnospiraceae</taxon>
        <taxon>Lacrimispora</taxon>
    </lineage>
</organism>
<comment type="caution">
    <text evidence="2">The sequence shown here is derived from an EMBL/GenBank/DDBJ whole genome shotgun (WGS) entry which is preliminary data.</text>
</comment>
<evidence type="ECO:0008006" key="4">
    <source>
        <dbReference type="Google" id="ProtNLM"/>
    </source>
</evidence>
<reference evidence="2 3" key="1">
    <citation type="submission" date="2017-11" db="EMBL/GenBank/DDBJ databases">
        <title>Understudied soil microbes with underappreciated capabilities: Untangling the Clostridium saccharolyticum group.</title>
        <authorList>
            <person name="Leschine S."/>
        </authorList>
    </citation>
    <scope>NUCLEOTIDE SEQUENCE [LARGE SCALE GENOMIC DNA]</scope>
    <source>
        <strain evidence="2 3">18A</strain>
    </source>
</reference>
<dbReference type="EMBL" id="PGET01000001">
    <property type="protein sequence ID" value="PJJ30650.1"/>
    <property type="molecule type" value="Genomic_DNA"/>
</dbReference>
<name>A0A2M8ZB30_9FIRM</name>
<protein>
    <recommendedName>
        <fullName evidence="4">AE binding protein 1</fullName>
    </recommendedName>
</protein>
<feature type="compositionally biased region" description="Acidic residues" evidence="1">
    <location>
        <begin position="1"/>
        <end position="21"/>
    </location>
</feature>
<gene>
    <name evidence="2" type="ORF">H171_4258</name>
</gene>
<proteinExistence type="predicted"/>
<accession>A0A2M8ZB30</accession>